<dbReference type="Proteomes" id="UP000481153">
    <property type="component" value="Unassembled WGS sequence"/>
</dbReference>
<dbReference type="VEuPathDB" id="FungiDB:AeMF1_008587"/>
<evidence type="ECO:0008006" key="3">
    <source>
        <dbReference type="Google" id="ProtNLM"/>
    </source>
</evidence>
<dbReference type="EMBL" id="VJMJ01000289">
    <property type="protein sequence ID" value="KAF0723987.1"/>
    <property type="molecule type" value="Genomic_DNA"/>
</dbReference>
<keyword evidence="2" id="KW-1185">Reference proteome</keyword>
<evidence type="ECO:0000313" key="1">
    <source>
        <dbReference type="EMBL" id="KAF0723987.1"/>
    </source>
</evidence>
<comment type="caution">
    <text evidence="1">The sequence shown here is derived from an EMBL/GenBank/DDBJ whole genome shotgun (WGS) entry which is preliminary data.</text>
</comment>
<dbReference type="SUPFAM" id="SSF52047">
    <property type="entry name" value="RNI-like"/>
    <property type="match status" value="1"/>
</dbReference>
<proteinExistence type="predicted"/>
<evidence type="ECO:0000313" key="2">
    <source>
        <dbReference type="Proteomes" id="UP000481153"/>
    </source>
</evidence>
<dbReference type="AlphaFoldDB" id="A0A6G0W9W2"/>
<gene>
    <name evidence="1" type="ORF">Ae201684_017225</name>
</gene>
<protein>
    <recommendedName>
        <fullName evidence="3">F-box domain-containing protein</fullName>
    </recommendedName>
</protein>
<organism evidence="1 2">
    <name type="scientific">Aphanomyces euteiches</name>
    <dbReference type="NCBI Taxonomy" id="100861"/>
    <lineage>
        <taxon>Eukaryota</taxon>
        <taxon>Sar</taxon>
        <taxon>Stramenopiles</taxon>
        <taxon>Oomycota</taxon>
        <taxon>Saprolegniomycetes</taxon>
        <taxon>Saprolegniales</taxon>
        <taxon>Verrucalvaceae</taxon>
        <taxon>Aphanomyces</taxon>
    </lineage>
</organism>
<reference evidence="1 2" key="1">
    <citation type="submission" date="2019-07" db="EMBL/GenBank/DDBJ databases">
        <title>Genomics analysis of Aphanomyces spp. identifies a new class of oomycete effector associated with host adaptation.</title>
        <authorList>
            <person name="Gaulin E."/>
        </authorList>
    </citation>
    <scope>NUCLEOTIDE SEQUENCE [LARGE SCALE GENOMIC DNA]</scope>
    <source>
        <strain evidence="1 2">ATCC 201684</strain>
    </source>
</reference>
<name>A0A6G0W9W2_9STRA</name>
<accession>A0A6G0W9W2</accession>
<sequence>MSFVTRQGDGDWSFRLLGHSPSRDDTVTMKKARSSTLSPLSKLPLDIIVKITFYITVGENVLAFLKALSPSIELGPLDELLNSKEEISQLWPRLNLWTDISSYEAIAKYYSNVVIYRTEDADWFEKYLNPMASIEWFVEEFPKASQVYYQFWKLRITRVNICLRWQDERRFSCKNSLRRLAHVISSLCIGDDEYCDDNEDDYHRIWHDLFEFAAKSDQLAELQLFPENHSLTANDAANLIKWFQRGIAQVFEFKVGEFTNVLDEVGPDVEQFFYQAMFTSPLKRLKLSNWDFQHVDLTGISFAMEALQLYNVDFASMEKVIRQLEGSKVKELEIQEYADARMCLERLLRLLPRTLITRLKLTEIDCSNIEWSALAPLFAECHLEFLSVDFAKSIPPWVDTLIAAIQSNQTLCTLEFVWANWTILGVEHLIRRIAYPRRPAKFKRLQLKAWNIKGAESLKALAFDSGFDFVIVSIE</sequence>